<name>D5STD6_PLAL2</name>
<dbReference type="AlphaFoldDB" id="D5STD6"/>
<dbReference type="EMBL" id="CP001744">
    <property type="protein sequence ID" value="ADG68965.1"/>
    <property type="molecule type" value="Genomic_DNA"/>
</dbReference>
<dbReference type="NCBIfam" id="TIGR02165">
    <property type="entry name" value="cas5_6_GSU0054"/>
    <property type="match status" value="1"/>
</dbReference>
<sequence length="524" mass="58034">MSYLCLTVRLHQPLFHGQRDGGEPEWPPSPLRLYQSLVAAAAAQTPDGDPMAVAGDALQWLERQPAPAIIAAKSRLSVTPYRMYVPNNTADLAASSWSRGATDTITARVEKDIRPLHLIRPADLTEPVLHYLYDIGEAPFPYLEILGRLARSITHLGWGIDQAFGNATLHATMPASQAGEELWLPVIDPTATQLRVPIKGSLLALSAKHGAFLNRLKQDLFHPVPPLTAFQLKGYRPDSLRQAQPFAAFQILTIDGSRMRLFDTTQKSLVVAGMLRHLAGQAAQESRWSDAKISSVIFGHATLRNSNGNQERHVHQHNPQRQESQDIVGPDRLAYLPLPSIEFRGQGLSVGSVRRVLITTFGQGCFEEVAWTRRALNGRDLISEHNGHATGMMASIPNSEKMVQRYTNAANTWATVTPVILPGRDDRNPRKAEKLIRKALLQAGFTEFLAQNAELELRNVSFWPGSDLASHFRVPKHLEAYPRYHVRLKWPALGQEPLKLPGVLCIGGGRHYGLGLFAAERVSE</sequence>
<keyword evidence="2" id="KW-1185">Reference proteome</keyword>
<dbReference type="HOGENOM" id="CLU_567281_0_0_0"/>
<accession>D5STD6</accession>
<dbReference type="KEGG" id="plm:Plim_3150"/>
<protein>
    <submittedName>
        <fullName evidence="1">CRISPR-associated protein, GSU0054 family</fullName>
    </submittedName>
</protein>
<dbReference type="STRING" id="521674.Plim_3150"/>
<dbReference type="InterPro" id="IPR019089">
    <property type="entry name" value="Cas_GSU0054"/>
</dbReference>
<dbReference type="Proteomes" id="UP000002220">
    <property type="component" value="Chromosome"/>
</dbReference>
<dbReference type="RefSeq" id="WP_013111396.1">
    <property type="nucleotide sequence ID" value="NC_014148.1"/>
</dbReference>
<gene>
    <name evidence="1" type="ordered locus">Plim_3150</name>
</gene>
<evidence type="ECO:0000313" key="2">
    <source>
        <dbReference type="Proteomes" id="UP000002220"/>
    </source>
</evidence>
<organism evidence="1 2">
    <name type="scientific">Planctopirus limnophila (strain ATCC 43296 / DSM 3776 / IFAM 1008 / Mu 290)</name>
    <name type="common">Planctomyces limnophilus</name>
    <dbReference type="NCBI Taxonomy" id="521674"/>
    <lineage>
        <taxon>Bacteria</taxon>
        <taxon>Pseudomonadati</taxon>
        <taxon>Planctomycetota</taxon>
        <taxon>Planctomycetia</taxon>
        <taxon>Planctomycetales</taxon>
        <taxon>Planctomycetaceae</taxon>
        <taxon>Planctopirus</taxon>
    </lineage>
</organism>
<dbReference type="eggNOG" id="ENOG502Z9AT">
    <property type="taxonomic scope" value="Bacteria"/>
</dbReference>
<proteinExistence type="predicted"/>
<evidence type="ECO:0000313" key="1">
    <source>
        <dbReference type="EMBL" id="ADG68965.1"/>
    </source>
</evidence>
<dbReference type="CDD" id="cd09667">
    <property type="entry name" value="Csb2_I-U"/>
    <property type="match status" value="1"/>
</dbReference>
<dbReference type="Pfam" id="PF09609">
    <property type="entry name" value="Cas_GSU0054"/>
    <property type="match status" value="1"/>
</dbReference>
<reference evidence="1 2" key="1">
    <citation type="journal article" date="2010" name="Stand. Genomic Sci.">
        <title>Complete genome sequence of Planctomyces limnophilus type strain (Mu 290).</title>
        <authorList>
            <person name="Labutti K."/>
            <person name="Sikorski J."/>
            <person name="Schneider S."/>
            <person name="Nolan M."/>
            <person name="Lucas S."/>
            <person name="Glavina Del Rio T."/>
            <person name="Tice H."/>
            <person name="Cheng J.F."/>
            <person name="Goodwin L."/>
            <person name="Pitluck S."/>
            <person name="Liolios K."/>
            <person name="Ivanova N."/>
            <person name="Mavromatis K."/>
            <person name="Mikhailova N."/>
            <person name="Pati A."/>
            <person name="Chen A."/>
            <person name="Palaniappan K."/>
            <person name="Land M."/>
            <person name="Hauser L."/>
            <person name="Chang Y.J."/>
            <person name="Jeffries C.D."/>
            <person name="Tindall B.J."/>
            <person name="Rohde M."/>
            <person name="Goker M."/>
            <person name="Woyke T."/>
            <person name="Bristow J."/>
            <person name="Eisen J.A."/>
            <person name="Markowitz V."/>
            <person name="Hugenholtz P."/>
            <person name="Kyrpides N.C."/>
            <person name="Klenk H.P."/>
            <person name="Lapidus A."/>
        </authorList>
    </citation>
    <scope>NUCLEOTIDE SEQUENCE [LARGE SCALE GENOMIC DNA]</scope>
    <source>
        <strain evidence="2">ATCC 43296 / DSM 3776 / IFAM 1008 / 290</strain>
    </source>
</reference>